<dbReference type="EMBL" id="BK015962">
    <property type="protein sequence ID" value="DAF87412.1"/>
    <property type="molecule type" value="Genomic_DNA"/>
</dbReference>
<accession>A0A8S5TYY0</accession>
<name>A0A8S5TYY0_9CAUD</name>
<sequence length="51" mass="6096">MKQFVICREKTCGIYSIRVNTDCSTVRFEIIKSFDTFEEADEYLHNILLFK</sequence>
<protein>
    <submittedName>
        <fullName evidence="1">Ribonuclease HI</fullName>
    </submittedName>
</protein>
<proteinExistence type="predicted"/>
<reference evidence="1" key="1">
    <citation type="journal article" date="2021" name="Proc. Natl. Acad. Sci. U.S.A.">
        <title>A Catalog of Tens of Thousands of Viruses from Human Metagenomes Reveals Hidden Associations with Chronic Diseases.</title>
        <authorList>
            <person name="Tisza M.J."/>
            <person name="Buck C.B."/>
        </authorList>
    </citation>
    <scope>NUCLEOTIDE SEQUENCE</scope>
    <source>
        <strain evidence="1">CtnPP24</strain>
    </source>
</reference>
<organism evidence="1">
    <name type="scientific">Siphoviridae sp. ctnPP24</name>
    <dbReference type="NCBI Taxonomy" id="2825662"/>
    <lineage>
        <taxon>Viruses</taxon>
        <taxon>Duplodnaviria</taxon>
        <taxon>Heunggongvirae</taxon>
        <taxon>Uroviricota</taxon>
        <taxon>Caudoviricetes</taxon>
    </lineage>
</organism>
<evidence type="ECO:0000313" key="1">
    <source>
        <dbReference type="EMBL" id="DAF87412.1"/>
    </source>
</evidence>